<dbReference type="Proteomes" id="UP000765509">
    <property type="component" value="Unassembled WGS sequence"/>
</dbReference>
<evidence type="ECO:0000259" key="1">
    <source>
        <dbReference type="Pfam" id="PF01443"/>
    </source>
</evidence>
<evidence type="ECO:0000313" key="2">
    <source>
        <dbReference type="EMBL" id="MBW0499861.1"/>
    </source>
</evidence>
<feature type="domain" description="(+)RNA virus helicase C-terminal" evidence="1">
    <location>
        <begin position="343"/>
        <end position="464"/>
    </location>
</feature>
<proteinExistence type="predicted"/>
<dbReference type="OrthoDB" id="9995375at2759"/>
<protein>
    <recommendedName>
        <fullName evidence="1">(+)RNA virus helicase C-terminal domain-containing protein</fullName>
    </recommendedName>
</protein>
<dbReference type="Gene3D" id="3.40.50.300">
    <property type="entry name" value="P-loop containing nucleotide triphosphate hydrolases"/>
    <property type="match status" value="1"/>
</dbReference>
<reference evidence="2" key="1">
    <citation type="submission" date="2021-03" db="EMBL/GenBank/DDBJ databases">
        <title>Draft genome sequence of rust myrtle Austropuccinia psidii MF-1, a brazilian biotype.</title>
        <authorList>
            <person name="Quecine M.C."/>
            <person name="Pachon D.M.R."/>
            <person name="Bonatelli M.L."/>
            <person name="Correr F.H."/>
            <person name="Franceschini L.M."/>
            <person name="Leite T.F."/>
            <person name="Margarido G.R.A."/>
            <person name="Almeida C.A."/>
            <person name="Ferrarezi J.A."/>
            <person name="Labate C.A."/>
        </authorList>
    </citation>
    <scope>NUCLEOTIDE SEQUENCE</scope>
    <source>
        <strain evidence="2">MF-1</strain>
    </source>
</reference>
<evidence type="ECO:0000313" key="3">
    <source>
        <dbReference type="Proteomes" id="UP000765509"/>
    </source>
</evidence>
<dbReference type="GO" id="GO:0005524">
    <property type="term" value="F:ATP binding"/>
    <property type="evidence" value="ECO:0007669"/>
    <property type="project" value="InterPro"/>
</dbReference>
<sequence length="476" mass="53025">MTVNSVCISVGESLNNNKKAYFFANVGLVAHKINSESKNSEKLLLHSALKNRELARAGLNSKILKASKAWVSSPFVGESTASKWYHTARKVITSMASFHLDTITWYEDSGYKNSKLQTALGFILDFKEGGDGHVAANTFQTLLSAASGDLEFRLMLAKASANTMPCAPMREQAEKTISGSSGLGSLFPGCYYEGAGSVVSQATHILSECAKNYNQTTRVSSEGIQPCKHLIHNEGKLNFEVDYWAVVDGILPDKSLTGKPGDDSNHFPYRDIYIPSEDYVVEVERTRIDWKMKYLVRDSHGQLYSGWVMTTSNLVICNGSKIIHKLRLVSEKTLPEDFALDFVEGVPGCGKTHYIINCVPADGVVIDVTHESMNNTRCRIEERNKWFQSEPDFKPMQNTKQRVRTLDSMLKFLYTDRVSAIFFDECFQEHSGKIMACIKLLGISRVQVLGDRGQIPYFSRVPGFSCIIILVKSTLA</sequence>
<dbReference type="Pfam" id="PF01443">
    <property type="entry name" value="Viral_helicase1"/>
    <property type="match status" value="1"/>
</dbReference>
<accession>A0A9Q3D9X1</accession>
<dbReference type="EMBL" id="AVOT02015507">
    <property type="protein sequence ID" value="MBW0499861.1"/>
    <property type="molecule type" value="Genomic_DNA"/>
</dbReference>
<dbReference type="InterPro" id="IPR027417">
    <property type="entry name" value="P-loop_NTPase"/>
</dbReference>
<gene>
    <name evidence="2" type="ORF">O181_039576</name>
</gene>
<dbReference type="InterPro" id="IPR027351">
    <property type="entry name" value="(+)RNA_virus_helicase_core_dom"/>
</dbReference>
<name>A0A9Q3D9X1_9BASI</name>
<comment type="caution">
    <text evidence="2">The sequence shown here is derived from an EMBL/GenBank/DDBJ whole genome shotgun (WGS) entry which is preliminary data.</text>
</comment>
<keyword evidence="3" id="KW-1185">Reference proteome</keyword>
<dbReference type="AlphaFoldDB" id="A0A9Q3D9X1"/>
<organism evidence="2 3">
    <name type="scientific">Austropuccinia psidii MF-1</name>
    <dbReference type="NCBI Taxonomy" id="1389203"/>
    <lineage>
        <taxon>Eukaryota</taxon>
        <taxon>Fungi</taxon>
        <taxon>Dikarya</taxon>
        <taxon>Basidiomycota</taxon>
        <taxon>Pucciniomycotina</taxon>
        <taxon>Pucciniomycetes</taxon>
        <taxon>Pucciniales</taxon>
        <taxon>Sphaerophragmiaceae</taxon>
        <taxon>Austropuccinia</taxon>
    </lineage>
</organism>